<organism evidence="1 2">
    <name type="scientific">Thermococcus litoralis (strain ATCC 51850 / DSM 5473 / JCM 8560 / NS-C)</name>
    <dbReference type="NCBI Taxonomy" id="523849"/>
    <lineage>
        <taxon>Archaea</taxon>
        <taxon>Methanobacteriati</taxon>
        <taxon>Methanobacteriota</taxon>
        <taxon>Thermococci</taxon>
        <taxon>Thermococcales</taxon>
        <taxon>Thermococcaceae</taxon>
        <taxon>Thermococcus</taxon>
    </lineage>
</organism>
<gene>
    <name evidence="1" type="ORF">OCC_10755</name>
</gene>
<accession>H3ZR01</accession>
<proteinExistence type="predicted"/>
<keyword evidence="2" id="KW-1185">Reference proteome</keyword>
<dbReference type="Proteomes" id="UP000015502">
    <property type="component" value="Chromosome"/>
</dbReference>
<reference evidence="1 2" key="1">
    <citation type="journal article" date="2012" name="J. Bacteriol.">
        <title>Genome sequence of the model hyperthermophilic archaeon Thermococcus litoralis NS-C.</title>
        <authorList>
            <person name="Gardner A.F."/>
            <person name="Kumar S."/>
            <person name="Perler F.B."/>
        </authorList>
    </citation>
    <scope>NUCLEOTIDE SEQUENCE [LARGE SCALE GENOMIC DNA]</scope>
    <source>
        <strain evidence="2">ATCC 51850 / DSM 5473 / JCM 8560 / NS-C</strain>
    </source>
</reference>
<name>H3ZR01_THELN</name>
<dbReference type="KEGG" id="tlt:OCC_10755"/>
<dbReference type="EMBL" id="CP006670">
    <property type="protein sequence ID" value="EHR77577.2"/>
    <property type="molecule type" value="Genomic_DNA"/>
</dbReference>
<evidence type="ECO:0000313" key="2">
    <source>
        <dbReference type="Proteomes" id="UP000015502"/>
    </source>
</evidence>
<dbReference type="PaxDb" id="523849-OCC_10755"/>
<sequence>MGAFKTKPKVKIEITLGLTIPYPEITRIKEKTKSGIHLYPTAIVNTIKKARKLHLWRVFLQRAHRSLIRFSKLKGDGNASFSTILL</sequence>
<protein>
    <submittedName>
        <fullName evidence="1">Uncharacterized protein</fullName>
    </submittedName>
</protein>
<dbReference type="HOGENOM" id="CLU_2490626_0_0_2"/>
<evidence type="ECO:0000313" key="1">
    <source>
        <dbReference type="EMBL" id="EHR77577.2"/>
    </source>
</evidence>
<dbReference type="STRING" id="523849.OCC_10755"/>
<dbReference type="AlphaFoldDB" id="H3ZR01"/>